<accession>A0A0R0GC06</accession>
<dbReference type="EnsemblPlants" id="KRH15885">
    <property type="protein sequence ID" value="KRH15885"/>
    <property type="gene ID" value="GLYMA_14G116700"/>
</dbReference>
<proteinExistence type="predicted"/>
<dbReference type="InParanoid" id="A0A0R0GC06"/>
<sequence>MKYNDNVMVEIEPGGNNDVEHGKGMMVMGEGVLELNKIINCLINQYETFQHVLFSFTCFLGNFPKEHPSHYCSKPNILNRGVFK</sequence>
<organism evidence="1">
    <name type="scientific">Glycine max</name>
    <name type="common">Soybean</name>
    <name type="synonym">Glycine hispida</name>
    <dbReference type="NCBI Taxonomy" id="3847"/>
    <lineage>
        <taxon>Eukaryota</taxon>
        <taxon>Viridiplantae</taxon>
        <taxon>Streptophyta</taxon>
        <taxon>Embryophyta</taxon>
        <taxon>Tracheophyta</taxon>
        <taxon>Spermatophyta</taxon>
        <taxon>Magnoliopsida</taxon>
        <taxon>eudicotyledons</taxon>
        <taxon>Gunneridae</taxon>
        <taxon>Pentapetalae</taxon>
        <taxon>rosids</taxon>
        <taxon>fabids</taxon>
        <taxon>Fabales</taxon>
        <taxon>Fabaceae</taxon>
        <taxon>Papilionoideae</taxon>
        <taxon>50 kb inversion clade</taxon>
        <taxon>NPAAA clade</taxon>
        <taxon>indigoferoid/millettioid clade</taxon>
        <taxon>Phaseoleae</taxon>
        <taxon>Glycine</taxon>
        <taxon>Glycine subgen. Soja</taxon>
    </lineage>
</organism>
<name>A0A0R0GC06_SOYBN</name>
<reference evidence="1" key="3">
    <citation type="submission" date="2018-07" db="EMBL/GenBank/DDBJ databases">
        <title>WGS assembly of Glycine max.</title>
        <authorList>
            <person name="Schmutz J."/>
            <person name="Cannon S."/>
            <person name="Schlueter J."/>
            <person name="Ma J."/>
            <person name="Mitros T."/>
            <person name="Nelson W."/>
            <person name="Hyten D."/>
            <person name="Song Q."/>
            <person name="Thelen J."/>
            <person name="Cheng J."/>
            <person name="Xu D."/>
            <person name="Hellsten U."/>
            <person name="May G."/>
            <person name="Yu Y."/>
            <person name="Sakurai T."/>
            <person name="Umezawa T."/>
            <person name="Bhattacharyya M."/>
            <person name="Sandhu D."/>
            <person name="Valliyodan B."/>
            <person name="Lindquist E."/>
            <person name="Peto M."/>
            <person name="Grant D."/>
            <person name="Shu S."/>
            <person name="Goodstein D."/>
            <person name="Barry K."/>
            <person name="Futrell-Griggs M."/>
            <person name="Abernathy B."/>
            <person name="Du J."/>
            <person name="Tian Z."/>
            <person name="Zhu L."/>
            <person name="Gill N."/>
            <person name="Joshi T."/>
            <person name="Libault M."/>
            <person name="Sethuraman A."/>
            <person name="Zhang X."/>
            <person name="Shinozaki K."/>
            <person name="Nguyen H."/>
            <person name="Wing R."/>
            <person name="Cregan P."/>
            <person name="Specht J."/>
            <person name="Grimwood J."/>
            <person name="Rokhsar D."/>
            <person name="Stacey G."/>
            <person name="Shoemaker R."/>
            <person name="Jackson S."/>
        </authorList>
    </citation>
    <scope>NUCLEOTIDE SEQUENCE</scope>
    <source>
        <tissue evidence="1">Callus</tissue>
    </source>
</reference>
<evidence type="ECO:0000313" key="1">
    <source>
        <dbReference type="EMBL" id="KRH15885.1"/>
    </source>
</evidence>
<reference evidence="2" key="2">
    <citation type="submission" date="2018-02" db="UniProtKB">
        <authorList>
            <consortium name="EnsemblPlants"/>
        </authorList>
    </citation>
    <scope>IDENTIFICATION</scope>
    <source>
        <strain evidence="2">Williams 82</strain>
    </source>
</reference>
<dbReference type="Proteomes" id="UP000008827">
    <property type="component" value="Chromosome 14"/>
</dbReference>
<dbReference type="AlphaFoldDB" id="A0A0R0GC06"/>
<dbReference type="EMBL" id="CM000847">
    <property type="protein sequence ID" value="KRH15885.1"/>
    <property type="molecule type" value="Genomic_DNA"/>
</dbReference>
<reference evidence="1 2" key="1">
    <citation type="journal article" date="2010" name="Nature">
        <title>Genome sequence of the palaeopolyploid soybean.</title>
        <authorList>
            <person name="Schmutz J."/>
            <person name="Cannon S.B."/>
            <person name="Schlueter J."/>
            <person name="Ma J."/>
            <person name="Mitros T."/>
            <person name="Nelson W."/>
            <person name="Hyten D.L."/>
            <person name="Song Q."/>
            <person name="Thelen J.J."/>
            <person name="Cheng J."/>
            <person name="Xu D."/>
            <person name="Hellsten U."/>
            <person name="May G.D."/>
            <person name="Yu Y."/>
            <person name="Sakurai T."/>
            <person name="Umezawa T."/>
            <person name="Bhattacharyya M.K."/>
            <person name="Sandhu D."/>
            <person name="Valliyodan B."/>
            <person name="Lindquist E."/>
            <person name="Peto M."/>
            <person name="Grant D."/>
            <person name="Shu S."/>
            <person name="Goodstein D."/>
            <person name="Barry K."/>
            <person name="Futrell-Griggs M."/>
            <person name="Abernathy B."/>
            <person name="Du J."/>
            <person name="Tian Z."/>
            <person name="Zhu L."/>
            <person name="Gill N."/>
            <person name="Joshi T."/>
            <person name="Libault M."/>
            <person name="Sethuraman A."/>
            <person name="Zhang X.-C."/>
            <person name="Shinozaki K."/>
            <person name="Nguyen H.T."/>
            <person name="Wing R.A."/>
            <person name="Cregan P."/>
            <person name="Specht J."/>
            <person name="Grimwood J."/>
            <person name="Rokhsar D."/>
            <person name="Stacey G."/>
            <person name="Shoemaker R.C."/>
            <person name="Jackson S.A."/>
        </authorList>
    </citation>
    <scope>NUCLEOTIDE SEQUENCE</scope>
    <source>
        <strain evidence="2">cv. Williams 82</strain>
        <tissue evidence="1">Callus</tissue>
    </source>
</reference>
<gene>
    <name evidence="1" type="ORF">GLYMA_14G116700</name>
</gene>
<evidence type="ECO:0000313" key="3">
    <source>
        <dbReference type="Proteomes" id="UP000008827"/>
    </source>
</evidence>
<protein>
    <submittedName>
        <fullName evidence="1 2">Uncharacterized protein</fullName>
    </submittedName>
</protein>
<evidence type="ECO:0000313" key="2">
    <source>
        <dbReference type="EnsemblPlants" id="KRH15885"/>
    </source>
</evidence>
<keyword evidence="3" id="KW-1185">Reference proteome</keyword>
<dbReference type="Gramene" id="KRH15885">
    <property type="protein sequence ID" value="KRH15885"/>
    <property type="gene ID" value="GLYMA_14G116700"/>
</dbReference>